<reference evidence="8" key="1">
    <citation type="submission" date="2016-04" db="EMBL/GenBank/DDBJ databases">
        <title>Cephalotus genome sequencing.</title>
        <authorList>
            <person name="Fukushima K."/>
            <person name="Hasebe M."/>
            <person name="Fang X."/>
        </authorList>
    </citation>
    <scope>NUCLEOTIDE SEQUENCE [LARGE SCALE GENOMIC DNA]</scope>
    <source>
        <strain evidence="8">cv. St1</strain>
    </source>
</reference>
<comment type="subcellular location">
    <subcellularLocation>
        <location evidence="1">Secreted</location>
        <location evidence="1">Cell wall</location>
    </subcellularLocation>
</comment>
<dbReference type="InterPro" id="IPR006626">
    <property type="entry name" value="PbH1"/>
</dbReference>
<dbReference type="SUPFAM" id="SSF51126">
    <property type="entry name" value="Pectin lyase-like"/>
    <property type="match status" value="1"/>
</dbReference>
<evidence type="ECO:0000256" key="1">
    <source>
        <dbReference type="ARBA" id="ARBA00004191"/>
    </source>
</evidence>
<dbReference type="InterPro" id="IPR000743">
    <property type="entry name" value="Glyco_hydro_28"/>
</dbReference>
<proteinExistence type="inferred from homology"/>
<dbReference type="GO" id="GO:0005975">
    <property type="term" value="P:carbohydrate metabolic process"/>
    <property type="evidence" value="ECO:0007669"/>
    <property type="project" value="InterPro"/>
</dbReference>
<dbReference type="Gene3D" id="2.160.20.10">
    <property type="entry name" value="Single-stranded right-handed beta-helix, Pectin lyase-like"/>
    <property type="match status" value="1"/>
</dbReference>
<dbReference type="AlphaFoldDB" id="A0A1Q3C7P9"/>
<dbReference type="PANTHER" id="PTHR31339:SF44">
    <property type="entry name" value="PECTIN LYASE-LIKE SUPERFAMILY PROTEIN"/>
    <property type="match status" value="1"/>
</dbReference>
<evidence type="ECO:0000256" key="2">
    <source>
        <dbReference type="ARBA" id="ARBA00008834"/>
    </source>
</evidence>
<name>A0A1Q3C7P9_CEPFO</name>
<evidence type="ECO:0000313" key="7">
    <source>
        <dbReference type="EMBL" id="GAV76250.1"/>
    </source>
</evidence>
<dbReference type="SMART" id="SM00710">
    <property type="entry name" value="PbH1"/>
    <property type="match status" value="6"/>
</dbReference>
<dbReference type="InParanoid" id="A0A1Q3C7P9"/>
<dbReference type="OrthoDB" id="187139at2759"/>
<dbReference type="GO" id="GO:0004650">
    <property type="term" value="F:polygalacturonase activity"/>
    <property type="evidence" value="ECO:0007669"/>
    <property type="project" value="InterPro"/>
</dbReference>
<sequence length="510" mass="56920">MMVETLPLPLPLPLPLGRLQLQNTRLDLKRWVPAFLSSHKNLFTVLWIAAFASVFIWQRNVVGLGAGGRAFSIFGGRPLPPRPLPMLRPVAFNLTDFGGVGDGLTLNTEAFERAVLAVSKYGKRGGAQLNVPPGRWLTAPFNLTSHITLFLAQDAEILAIQDEKYWSLMPPLPSYGYGREHPGPRYGSFIHGQNLKDVVITGHNGTINGQGQTWWKKYRQKLLNHTRGPLVQIMWSSDIVISNITLRDSPFWTLHPYDCKNVTIRNVTILAPIFEAPNTDGIDPDSCEDMLIEDCYISVGDDCIAIKSGWDQYGIAYGRPSMNILIRNLVVRSMVSAGVSIGSEMSGGVSNVTVENLLVWSSRRAVRIKTAPGRGGYVRQIAYRNLTFDDVRVGVVIKTDYNEHPDEGYDPKAVPILEDISFTGVHGQGVRVPVRVHGSEEIPVRNVTFRDMSVGLTYKKKHIFQCAFVQGRVIGTIFPAPCENLDRYDEQERLVKKSNSQNITDIDYDF</sequence>
<evidence type="ECO:0000256" key="5">
    <source>
        <dbReference type="ARBA" id="ARBA00023295"/>
    </source>
</evidence>
<keyword evidence="3" id="KW-0964">Secreted</keyword>
<keyword evidence="8" id="KW-1185">Reference proteome</keyword>
<protein>
    <submittedName>
        <fullName evidence="7">Glyco_hydro_28 domain-containing protein</fullName>
    </submittedName>
</protein>
<comment type="caution">
    <text evidence="7">The sequence shown here is derived from an EMBL/GenBank/DDBJ whole genome shotgun (WGS) entry which is preliminary data.</text>
</comment>
<dbReference type="STRING" id="3775.A0A1Q3C7P9"/>
<dbReference type="InterPro" id="IPR051801">
    <property type="entry name" value="GH28_Enzymes"/>
</dbReference>
<accession>A0A1Q3C7P9</accession>
<keyword evidence="3" id="KW-0134">Cell wall</keyword>
<dbReference type="InterPro" id="IPR012334">
    <property type="entry name" value="Pectin_lyas_fold"/>
</dbReference>
<gene>
    <name evidence="7" type="ORF">CFOL_v3_19725</name>
</gene>
<dbReference type="InterPro" id="IPR011050">
    <property type="entry name" value="Pectin_lyase_fold/virulence"/>
</dbReference>
<dbReference type="Pfam" id="PF00295">
    <property type="entry name" value="Glyco_hydro_28"/>
    <property type="match status" value="1"/>
</dbReference>
<comment type="similarity">
    <text evidence="2 6">Belongs to the glycosyl hydrolase 28 family.</text>
</comment>
<dbReference type="Proteomes" id="UP000187406">
    <property type="component" value="Unassembled WGS sequence"/>
</dbReference>
<evidence type="ECO:0000256" key="6">
    <source>
        <dbReference type="RuleBase" id="RU361169"/>
    </source>
</evidence>
<dbReference type="EMBL" id="BDDD01001468">
    <property type="protein sequence ID" value="GAV76250.1"/>
    <property type="molecule type" value="Genomic_DNA"/>
</dbReference>
<dbReference type="PANTHER" id="PTHR31339">
    <property type="entry name" value="PECTIN LYASE-RELATED"/>
    <property type="match status" value="1"/>
</dbReference>
<evidence type="ECO:0000256" key="3">
    <source>
        <dbReference type="ARBA" id="ARBA00022512"/>
    </source>
</evidence>
<evidence type="ECO:0000313" key="8">
    <source>
        <dbReference type="Proteomes" id="UP000187406"/>
    </source>
</evidence>
<dbReference type="FunCoup" id="A0A1Q3C7P9">
    <property type="interactions" value="301"/>
</dbReference>
<organism evidence="7 8">
    <name type="scientific">Cephalotus follicularis</name>
    <name type="common">Albany pitcher plant</name>
    <dbReference type="NCBI Taxonomy" id="3775"/>
    <lineage>
        <taxon>Eukaryota</taxon>
        <taxon>Viridiplantae</taxon>
        <taxon>Streptophyta</taxon>
        <taxon>Embryophyta</taxon>
        <taxon>Tracheophyta</taxon>
        <taxon>Spermatophyta</taxon>
        <taxon>Magnoliopsida</taxon>
        <taxon>eudicotyledons</taxon>
        <taxon>Gunneridae</taxon>
        <taxon>Pentapetalae</taxon>
        <taxon>rosids</taxon>
        <taxon>fabids</taxon>
        <taxon>Oxalidales</taxon>
        <taxon>Cephalotaceae</taxon>
        <taxon>Cephalotus</taxon>
    </lineage>
</organism>
<evidence type="ECO:0000256" key="4">
    <source>
        <dbReference type="ARBA" id="ARBA00022801"/>
    </source>
</evidence>
<keyword evidence="4 6" id="KW-0378">Hydrolase</keyword>
<keyword evidence="5 6" id="KW-0326">Glycosidase</keyword>